<comment type="subcellular location">
    <subcellularLocation>
        <location evidence="1">Secreted</location>
    </subcellularLocation>
</comment>
<keyword evidence="6" id="KW-0393">Immunoglobulin domain</keyword>
<feature type="domain" description="Ig-like" evidence="7">
    <location>
        <begin position="181"/>
        <end position="263"/>
    </location>
</feature>
<evidence type="ECO:0000256" key="4">
    <source>
        <dbReference type="ARBA" id="ARBA00022737"/>
    </source>
</evidence>
<dbReference type="InterPro" id="IPR050958">
    <property type="entry name" value="Cell_Adh-Cytoskel_Orgn"/>
</dbReference>
<dbReference type="InterPro" id="IPR013783">
    <property type="entry name" value="Ig-like_fold"/>
</dbReference>
<dbReference type="Gene3D" id="2.60.40.10">
    <property type="entry name" value="Immunoglobulins"/>
    <property type="match status" value="2"/>
</dbReference>
<dbReference type="PROSITE" id="PS50835">
    <property type="entry name" value="IG_LIKE"/>
    <property type="match status" value="2"/>
</dbReference>
<evidence type="ECO:0000256" key="2">
    <source>
        <dbReference type="ARBA" id="ARBA00022525"/>
    </source>
</evidence>
<keyword evidence="4" id="KW-0677">Repeat</keyword>
<protein>
    <submittedName>
        <fullName evidence="8">Neural/ectodermal development factor IMP-L2</fullName>
    </submittedName>
</protein>
<dbReference type="InterPro" id="IPR003598">
    <property type="entry name" value="Ig_sub2"/>
</dbReference>
<dbReference type="PANTHER" id="PTHR45080:SF8">
    <property type="entry name" value="IG-LIKE DOMAIN-CONTAINING PROTEIN"/>
    <property type="match status" value="1"/>
</dbReference>
<dbReference type="SMART" id="SM00408">
    <property type="entry name" value="IGc2"/>
    <property type="match status" value="2"/>
</dbReference>
<evidence type="ECO:0000259" key="7">
    <source>
        <dbReference type="PROSITE" id="PS50835"/>
    </source>
</evidence>
<feature type="domain" description="Ig-like" evidence="7">
    <location>
        <begin position="79"/>
        <end position="165"/>
    </location>
</feature>
<dbReference type="PANTHER" id="PTHR45080">
    <property type="entry name" value="CONTACTIN 5"/>
    <property type="match status" value="1"/>
</dbReference>
<evidence type="ECO:0000313" key="9">
    <source>
        <dbReference type="Proteomes" id="UP000031036"/>
    </source>
</evidence>
<dbReference type="GO" id="GO:0050808">
    <property type="term" value="P:synapse organization"/>
    <property type="evidence" value="ECO:0007669"/>
    <property type="project" value="TreeGrafter"/>
</dbReference>
<dbReference type="Proteomes" id="UP000031036">
    <property type="component" value="Unassembled WGS sequence"/>
</dbReference>
<name>A0A0B2VPM0_TOXCA</name>
<evidence type="ECO:0000256" key="5">
    <source>
        <dbReference type="ARBA" id="ARBA00023157"/>
    </source>
</evidence>
<evidence type="ECO:0000256" key="6">
    <source>
        <dbReference type="ARBA" id="ARBA00023319"/>
    </source>
</evidence>
<keyword evidence="3" id="KW-0732">Signal</keyword>
<dbReference type="Gene3D" id="3.90.1150.10">
    <property type="entry name" value="Aspartate Aminotransferase, domain 1"/>
    <property type="match status" value="1"/>
</dbReference>
<dbReference type="SMART" id="SM00409">
    <property type="entry name" value="IG"/>
    <property type="match status" value="2"/>
</dbReference>
<dbReference type="GO" id="GO:0005576">
    <property type="term" value="C:extracellular region"/>
    <property type="evidence" value="ECO:0007669"/>
    <property type="project" value="UniProtKB-SubCell"/>
</dbReference>
<keyword evidence="9" id="KW-1185">Reference proteome</keyword>
<dbReference type="InterPro" id="IPR013098">
    <property type="entry name" value="Ig_I-set"/>
</dbReference>
<proteinExistence type="predicted"/>
<dbReference type="STRING" id="6265.A0A0B2VPM0"/>
<gene>
    <name evidence="8" type="primary">ImpL2</name>
    <name evidence="8" type="ORF">Tcan_10677</name>
</gene>
<keyword evidence="5" id="KW-1015">Disulfide bond</keyword>
<dbReference type="AlphaFoldDB" id="A0A0B2VPM0"/>
<dbReference type="EMBL" id="JPKZ01001180">
    <property type="protein sequence ID" value="KHN83533.1"/>
    <property type="molecule type" value="Genomic_DNA"/>
</dbReference>
<evidence type="ECO:0000256" key="3">
    <source>
        <dbReference type="ARBA" id="ARBA00022729"/>
    </source>
</evidence>
<dbReference type="SUPFAM" id="SSF48726">
    <property type="entry name" value="Immunoglobulin"/>
    <property type="match status" value="2"/>
</dbReference>
<dbReference type="OrthoDB" id="6138780at2759"/>
<organism evidence="8 9">
    <name type="scientific">Toxocara canis</name>
    <name type="common">Canine roundworm</name>
    <dbReference type="NCBI Taxonomy" id="6265"/>
    <lineage>
        <taxon>Eukaryota</taxon>
        <taxon>Metazoa</taxon>
        <taxon>Ecdysozoa</taxon>
        <taxon>Nematoda</taxon>
        <taxon>Chromadorea</taxon>
        <taxon>Rhabditida</taxon>
        <taxon>Spirurina</taxon>
        <taxon>Ascaridomorpha</taxon>
        <taxon>Ascaridoidea</taxon>
        <taxon>Toxocaridae</taxon>
        <taxon>Toxocara</taxon>
    </lineage>
</organism>
<dbReference type="Pfam" id="PF07679">
    <property type="entry name" value="I-set"/>
    <property type="match status" value="2"/>
</dbReference>
<dbReference type="GO" id="GO:0007156">
    <property type="term" value="P:homophilic cell adhesion via plasma membrane adhesion molecules"/>
    <property type="evidence" value="ECO:0007669"/>
    <property type="project" value="TreeGrafter"/>
</dbReference>
<dbReference type="GO" id="GO:0005886">
    <property type="term" value="C:plasma membrane"/>
    <property type="evidence" value="ECO:0007669"/>
    <property type="project" value="TreeGrafter"/>
</dbReference>
<accession>A0A0B2VPM0</accession>
<dbReference type="FunFam" id="2.60.40.10:FF:001749">
    <property type="entry name" value="Neural/ectodermal development factor IMP-L2"/>
    <property type="match status" value="1"/>
</dbReference>
<dbReference type="GO" id="GO:0043025">
    <property type="term" value="C:neuronal cell body"/>
    <property type="evidence" value="ECO:0007669"/>
    <property type="project" value="TreeGrafter"/>
</dbReference>
<dbReference type="InterPro" id="IPR015422">
    <property type="entry name" value="PyrdxlP-dep_Trfase_small"/>
</dbReference>
<dbReference type="FunFam" id="2.60.40.10:FF:002402">
    <property type="entry name" value="Zwei Ig domain protein zig-4"/>
    <property type="match status" value="1"/>
</dbReference>
<comment type="caution">
    <text evidence="8">The sequence shown here is derived from an EMBL/GenBank/DDBJ whole genome shotgun (WGS) entry which is preliminary data.</text>
</comment>
<evidence type="ECO:0000313" key="8">
    <source>
        <dbReference type="EMBL" id="KHN83533.1"/>
    </source>
</evidence>
<dbReference type="InterPro" id="IPR007110">
    <property type="entry name" value="Ig-like_dom"/>
</dbReference>
<dbReference type="InterPro" id="IPR036179">
    <property type="entry name" value="Ig-like_dom_sf"/>
</dbReference>
<dbReference type="GO" id="GO:0030424">
    <property type="term" value="C:axon"/>
    <property type="evidence" value="ECO:0007669"/>
    <property type="project" value="TreeGrafter"/>
</dbReference>
<sequence length="421" mass="46705">MLALSLKLLLEQVLGMLTWIALFGRPLCASLPLAQHAPLMVHIREGLARLNADLDKEQLTEKAYVRITKKPEIVVSAGGESLEIRCEAIGVPPPIISWSVDGKSLMTNDDNNIFEKLRNVGRKTIQNGVTAAKLRIGCATGPRPRVYSCRATNGYQTVQANATLAIEGETRDCSNKSPSSPVINMWSDGRFENSGMAVQLFCRASGMPHTHISWYDEENNLLKHNGKYEVLASGDLLIHNAQWADMGDYSCVASNKYGEDRVSTFFYPTEPEKVKEMTTRMRTTLSKDTRLELVGDSSLPIIAFKLKASHLLIVWLSNPLSPAMDELNELKDVQNGHESGQPSRSRKLCAFINATGEMLVSYAKSVGIDVIRITLTYENANPKYVDESCRLLTTLVTRFNGFMVPALQALFCHLRTQALQV</sequence>
<reference evidence="8 9" key="1">
    <citation type="submission" date="2014-11" db="EMBL/GenBank/DDBJ databases">
        <title>Genetic blueprint of the zoonotic pathogen Toxocara canis.</title>
        <authorList>
            <person name="Zhu X.-Q."/>
            <person name="Korhonen P.K."/>
            <person name="Cai H."/>
            <person name="Young N.D."/>
            <person name="Nejsum P."/>
            <person name="von Samson-Himmelstjerna G."/>
            <person name="Boag P.R."/>
            <person name="Tan P."/>
            <person name="Li Q."/>
            <person name="Min J."/>
            <person name="Yang Y."/>
            <person name="Wang X."/>
            <person name="Fang X."/>
            <person name="Hall R.S."/>
            <person name="Hofmann A."/>
            <person name="Sternberg P.W."/>
            <person name="Jex A.R."/>
            <person name="Gasser R.B."/>
        </authorList>
    </citation>
    <scope>NUCLEOTIDE SEQUENCE [LARGE SCALE GENOMIC DNA]</scope>
    <source>
        <strain evidence="8">PN_DK_2014</strain>
    </source>
</reference>
<evidence type="ECO:0000256" key="1">
    <source>
        <dbReference type="ARBA" id="ARBA00004613"/>
    </source>
</evidence>
<dbReference type="CDD" id="cd00096">
    <property type="entry name" value="Ig"/>
    <property type="match status" value="1"/>
</dbReference>
<dbReference type="GO" id="GO:0008046">
    <property type="term" value="F:axon guidance receptor activity"/>
    <property type="evidence" value="ECO:0007669"/>
    <property type="project" value="TreeGrafter"/>
</dbReference>
<dbReference type="InterPro" id="IPR003599">
    <property type="entry name" value="Ig_sub"/>
</dbReference>
<keyword evidence="2" id="KW-0964">Secreted</keyword>